<evidence type="ECO:0000256" key="6">
    <source>
        <dbReference type="ARBA" id="ARBA00022729"/>
    </source>
</evidence>
<organism evidence="18 19">
    <name type="scientific">Coilia grayii</name>
    <name type="common">Gray's grenadier anchovy</name>
    <dbReference type="NCBI Taxonomy" id="363190"/>
    <lineage>
        <taxon>Eukaryota</taxon>
        <taxon>Metazoa</taxon>
        <taxon>Chordata</taxon>
        <taxon>Craniata</taxon>
        <taxon>Vertebrata</taxon>
        <taxon>Euteleostomi</taxon>
        <taxon>Actinopterygii</taxon>
        <taxon>Neopterygii</taxon>
        <taxon>Teleostei</taxon>
        <taxon>Clupei</taxon>
        <taxon>Clupeiformes</taxon>
        <taxon>Clupeoidei</taxon>
        <taxon>Engraulidae</taxon>
        <taxon>Coilinae</taxon>
        <taxon>Coilia</taxon>
    </lineage>
</organism>
<dbReference type="InterPro" id="IPR001627">
    <property type="entry name" value="Semap_dom"/>
</dbReference>
<keyword evidence="11" id="KW-1015">Disulfide bond</keyword>
<gene>
    <name evidence="18" type="ORF">ACEWY4_010310</name>
</gene>
<dbReference type="PANTHER" id="PTHR11036">
    <property type="entry name" value="SEMAPHORIN"/>
    <property type="match status" value="1"/>
</dbReference>
<evidence type="ECO:0000256" key="16">
    <source>
        <dbReference type="SAM" id="Phobius"/>
    </source>
</evidence>
<dbReference type="SMART" id="SM00630">
    <property type="entry name" value="Sema"/>
    <property type="match status" value="1"/>
</dbReference>
<evidence type="ECO:0000313" key="19">
    <source>
        <dbReference type="Proteomes" id="UP001591681"/>
    </source>
</evidence>
<evidence type="ECO:0000256" key="12">
    <source>
        <dbReference type="ARBA" id="ARBA00023180"/>
    </source>
</evidence>
<dbReference type="Gene3D" id="3.30.1680.10">
    <property type="entry name" value="ligand-binding face of the semaphorins, domain 2"/>
    <property type="match status" value="1"/>
</dbReference>
<feature type="region of interest" description="Disordered" evidence="15">
    <location>
        <begin position="576"/>
        <end position="600"/>
    </location>
</feature>
<keyword evidence="6" id="KW-0732">Signal</keyword>
<dbReference type="AlphaFoldDB" id="A0ABD1K1K1"/>
<keyword evidence="12" id="KW-0325">Glycoprotein</keyword>
<dbReference type="SMART" id="SM00423">
    <property type="entry name" value="PSI"/>
    <property type="match status" value="1"/>
</dbReference>
<feature type="domain" description="Sema" evidence="17">
    <location>
        <begin position="51"/>
        <end position="535"/>
    </location>
</feature>
<evidence type="ECO:0000256" key="4">
    <source>
        <dbReference type="ARBA" id="ARBA00022553"/>
    </source>
</evidence>
<feature type="region of interest" description="Disordered" evidence="15">
    <location>
        <begin position="812"/>
        <end position="838"/>
    </location>
</feature>
<dbReference type="InterPro" id="IPR015943">
    <property type="entry name" value="WD40/YVTN_repeat-like_dom_sf"/>
</dbReference>
<evidence type="ECO:0000256" key="1">
    <source>
        <dbReference type="ARBA" id="ARBA00004479"/>
    </source>
</evidence>
<dbReference type="InterPro" id="IPR036352">
    <property type="entry name" value="Semap_dom_sf"/>
</dbReference>
<sequence>MRLQKDRQEFRSTPLRPCCAPDAARLLECNPASTGVPSSTHCGIAERSAHSLAGRSGDRKREDAKERSAKRFSADGVHNYTSLLLSKEDNMLYVGAREALFALNLTDISVPALQRNLTWNTPDKKRDECHFKGKDLKTDCFNYIKILLRVNATHLYVCGTYAFSPICAYINTDHFMLVRSRTGDIMTEDGRGRCPFNPEYKSTAIMADGELYAGTVSNFQGNEPVIYKSLGHGSALKTENSLNWLQDPAFVGSTYIQESLPLGNPVGDDDKIYFFFSEAGKEFDFFDNTIVSRIARVCKGDKGGERVLQKKWTTFLKAQLLCSLPDDGFPFNIIQDMFVLTPSKEDWKSNMFYGVFTSQWYKGASGSSAVCAFTMEQVERAFNGRYREVNRETQQWYTYNHQVPEPRPGACITNAARGMGISSSLHMPDKVLNFVKDHFLMDNVIRSQPLLLKRNVRYTQIAVHRVQSLHKAYDVLFIGTDDGRLHKAINVQGKMYIIEEMHVFQDPQPVQHIEIDTEKGLLYVSSFSGLAEVPVANCSNYPSCGECILSRDPYCAWTGRQCLDIRRAASGSKWQQDVDNADTSGSCNRTLSPRLPKPSFTRSSSCQLIVMPANTFRVLPCKLRSNLAVRRWEYGESAGQFLYPSPDGGLVVVAQADRQETYECWSVEEGFRQLLANYCVRAEPRQESTTLFGRSHTPLVLPDEPMMLPGEAPSQQLETKTYWNELIVVCAMLAFSLLVFSLLVVYRNRGRMKSMLKEGECPNMQQKKVPRIGGKPAESLPLNGNAAATPSASDHKGYQTLNDNYFCSTPTHEQCSSPENSKSFSESEKRPLNLKESHVEISPTCPRPRVRLGSEIKDSIV</sequence>
<comment type="subcellular location">
    <subcellularLocation>
        <location evidence="1">Membrane</location>
        <topology evidence="1">Single-pass type I membrane protein</topology>
    </subcellularLocation>
</comment>
<dbReference type="Pfam" id="PF01403">
    <property type="entry name" value="Sema"/>
    <property type="match status" value="1"/>
</dbReference>
<dbReference type="SUPFAM" id="SSF101912">
    <property type="entry name" value="Sema domain"/>
    <property type="match status" value="1"/>
</dbReference>
<dbReference type="Pfam" id="PF01437">
    <property type="entry name" value="PSI"/>
    <property type="match status" value="1"/>
</dbReference>
<proteinExistence type="inferred from homology"/>
<evidence type="ECO:0000259" key="17">
    <source>
        <dbReference type="PROSITE" id="PS51004"/>
    </source>
</evidence>
<feature type="compositionally biased region" description="Polar residues" evidence="15">
    <location>
        <begin position="576"/>
        <end position="591"/>
    </location>
</feature>
<dbReference type="EMBL" id="JBHFQA010000009">
    <property type="protein sequence ID" value="KAL2092998.1"/>
    <property type="molecule type" value="Genomic_DNA"/>
</dbReference>
<dbReference type="Proteomes" id="UP001591681">
    <property type="component" value="Unassembled WGS sequence"/>
</dbReference>
<dbReference type="PROSITE" id="PS51004">
    <property type="entry name" value="SEMA"/>
    <property type="match status" value="1"/>
</dbReference>
<keyword evidence="7" id="KW-0221">Differentiation</keyword>
<evidence type="ECO:0000256" key="8">
    <source>
        <dbReference type="ARBA" id="ARBA00022902"/>
    </source>
</evidence>
<dbReference type="SUPFAM" id="SSF103575">
    <property type="entry name" value="Plexin repeat"/>
    <property type="match status" value="1"/>
</dbReference>
<evidence type="ECO:0000256" key="14">
    <source>
        <dbReference type="PROSITE-ProRule" id="PRU00352"/>
    </source>
</evidence>
<evidence type="ECO:0000256" key="11">
    <source>
        <dbReference type="ARBA" id="ARBA00023157"/>
    </source>
</evidence>
<keyword evidence="5 16" id="KW-0812">Transmembrane</keyword>
<evidence type="ECO:0000256" key="2">
    <source>
        <dbReference type="ARBA" id="ARBA00009492"/>
    </source>
</evidence>
<keyword evidence="10 16" id="KW-0472">Membrane</keyword>
<keyword evidence="19" id="KW-1185">Reference proteome</keyword>
<dbReference type="InterPro" id="IPR002165">
    <property type="entry name" value="Plexin_repeat"/>
</dbReference>
<keyword evidence="8" id="KW-0524">Neurogenesis</keyword>
<evidence type="ECO:0000256" key="7">
    <source>
        <dbReference type="ARBA" id="ARBA00022782"/>
    </source>
</evidence>
<dbReference type="InterPro" id="IPR016201">
    <property type="entry name" value="PSI"/>
</dbReference>
<evidence type="ECO:0000256" key="3">
    <source>
        <dbReference type="ARBA" id="ARBA00022473"/>
    </source>
</evidence>
<evidence type="ECO:0000313" key="18">
    <source>
        <dbReference type="EMBL" id="KAL2092998.1"/>
    </source>
</evidence>
<evidence type="ECO:0000256" key="5">
    <source>
        <dbReference type="ARBA" id="ARBA00022692"/>
    </source>
</evidence>
<comment type="caution">
    <text evidence="14">Lacks conserved residue(s) required for the propagation of feature annotation.</text>
</comment>
<evidence type="ECO:0000256" key="15">
    <source>
        <dbReference type="SAM" id="MobiDB-lite"/>
    </source>
</evidence>
<name>A0ABD1K1K1_9TELE</name>
<feature type="compositionally biased region" description="Basic and acidic residues" evidence="15">
    <location>
        <begin position="825"/>
        <end position="838"/>
    </location>
</feature>
<keyword evidence="4" id="KW-0597">Phosphoprotein</keyword>
<evidence type="ECO:0000256" key="10">
    <source>
        <dbReference type="ARBA" id="ARBA00023136"/>
    </source>
</evidence>
<evidence type="ECO:0000256" key="9">
    <source>
        <dbReference type="ARBA" id="ARBA00022989"/>
    </source>
</evidence>
<dbReference type="GO" id="GO:0007411">
    <property type="term" value="P:axon guidance"/>
    <property type="evidence" value="ECO:0007669"/>
    <property type="project" value="UniProtKB-ARBA"/>
</dbReference>
<protein>
    <recommendedName>
        <fullName evidence="17">Sema domain-containing protein</fullName>
    </recommendedName>
</protein>
<feature type="transmembrane region" description="Helical" evidence="16">
    <location>
        <begin position="722"/>
        <end position="746"/>
    </location>
</feature>
<dbReference type="Gene3D" id="2.130.10.10">
    <property type="entry name" value="YVTN repeat-like/Quinoprotein amine dehydrogenase"/>
    <property type="match status" value="1"/>
</dbReference>
<dbReference type="GO" id="GO:0016020">
    <property type="term" value="C:membrane"/>
    <property type="evidence" value="ECO:0007669"/>
    <property type="project" value="UniProtKB-SubCell"/>
</dbReference>
<dbReference type="FunFam" id="2.130.10.10:FF:000033">
    <property type="entry name" value="Semaphorin 4B"/>
    <property type="match status" value="1"/>
</dbReference>
<dbReference type="InterPro" id="IPR027231">
    <property type="entry name" value="Semaphorin"/>
</dbReference>
<accession>A0ABD1K1K1</accession>
<keyword evidence="3" id="KW-0217">Developmental protein</keyword>
<comment type="caution">
    <text evidence="18">The sequence shown here is derived from an EMBL/GenBank/DDBJ whole genome shotgun (WGS) entry which is preliminary data.</text>
</comment>
<reference evidence="18 19" key="1">
    <citation type="submission" date="2024-09" db="EMBL/GenBank/DDBJ databases">
        <title>A chromosome-level genome assembly of Gray's grenadier anchovy, Coilia grayii.</title>
        <authorList>
            <person name="Fu Z."/>
        </authorList>
    </citation>
    <scope>NUCLEOTIDE SEQUENCE [LARGE SCALE GENOMIC DNA]</scope>
    <source>
        <strain evidence="18">G4</strain>
        <tissue evidence="18">Muscle</tissue>
    </source>
</reference>
<comment type="similarity">
    <text evidence="2">Belongs to the semaphorin family.</text>
</comment>
<keyword evidence="13" id="KW-0393">Immunoglobulin domain</keyword>
<dbReference type="PANTHER" id="PTHR11036:SF14">
    <property type="entry name" value="SEMAPHORIN-4B"/>
    <property type="match status" value="1"/>
</dbReference>
<evidence type="ECO:0000256" key="13">
    <source>
        <dbReference type="ARBA" id="ARBA00023319"/>
    </source>
</evidence>
<keyword evidence="9 16" id="KW-1133">Transmembrane helix</keyword>